<dbReference type="VEuPathDB" id="AmoebaDB:ACA1_121430"/>
<name>L8GGV9_ACACF</name>
<dbReference type="EMBL" id="KB008151">
    <property type="protein sequence ID" value="ELR11436.1"/>
    <property type="molecule type" value="Genomic_DNA"/>
</dbReference>
<dbReference type="GeneID" id="14911899"/>
<protein>
    <submittedName>
        <fullName evidence="1">Uncharacterized protein</fullName>
    </submittedName>
</protein>
<organism evidence="1 2">
    <name type="scientific">Acanthamoeba castellanii (strain ATCC 30010 / Neff)</name>
    <dbReference type="NCBI Taxonomy" id="1257118"/>
    <lineage>
        <taxon>Eukaryota</taxon>
        <taxon>Amoebozoa</taxon>
        <taxon>Discosea</taxon>
        <taxon>Longamoebia</taxon>
        <taxon>Centramoebida</taxon>
        <taxon>Acanthamoebidae</taxon>
        <taxon>Acanthamoeba</taxon>
    </lineage>
</organism>
<keyword evidence="2" id="KW-1185">Reference proteome</keyword>
<evidence type="ECO:0000313" key="2">
    <source>
        <dbReference type="Proteomes" id="UP000011083"/>
    </source>
</evidence>
<proteinExistence type="predicted"/>
<sequence>MESFYGNHSLAVTLSNTSGPYSSENRAPPVDIRVHAVLDVEWHPDEGNQEEIFPVLVCRHLSTHPFMGNASHVKKDDRIKFKPPESSNLVMLPMPHDPDFDPVAHIQRLDTSTTHVYLGAWRYEDKVKSPWWEGGQKMFSFREYMDWYMKKMEMRDLRDQMVWTGF</sequence>
<dbReference type="Proteomes" id="UP000011083">
    <property type="component" value="Unassembled WGS sequence"/>
</dbReference>
<dbReference type="RefSeq" id="XP_004333449.1">
    <property type="nucleotide sequence ID" value="XM_004333401.1"/>
</dbReference>
<reference evidence="1 2" key="1">
    <citation type="journal article" date="2013" name="Genome Biol.">
        <title>Genome of Acanthamoeba castellanii highlights extensive lateral gene transfer and early evolution of tyrosine kinase signaling.</title>
        <authorList>
            <person name="Clarke M."/>
            <person name="Lohan A.J."/>
            <person name="Liu B."/>
            <person name="Lagkouvardos I."/>
            <person name="Roy S."/>
            <person name="Zafar N."/>
            <person name="Bertelli C."/>
            <person name="Schilde C."/>
            <person name="Kianianmomeni A."/>
            <person name="Burglin T.R."/>
            <person name="Frech C."/>
            <person name="Turcotte B."/>
            <person name="Kopec K.O."/>
            <person name="Synnott J.M."/>
            <person name="Choo C."/>
            <person name="Paponov I."/>
            <person name="Finkler A."/>
            <person name="Soon Heng Tan C."/>
            <person name="Hutchins A.P."/>
            <person name="Weinmeier T."/>
            <person name="Rattei T."/>
            <person name="Chu J.S."/>
            <person name="Gimenez G."/>
            <person name="Irimia M."/>
            <person name="Rigden D.J."/>
            <person name="Fitzpatrick D.A."/>
            <person name="Lorenzo-Morales J."/>
            <person name="Bateman A."/>
            <person name="Chiu C.H."/>
            <person name="Tang P."/>
            <person name="Hegemann P."/>
            <person name="Fromm H."/>
            <person name="Raoult D."/>
            <person name="Greub G."/>
            <person name="Miranda-Saavedra D."/>
            <person name="Chen N."/>
            <person name="Nash P."/>
            <person name="Ginger M.L."/>
            <person name="Horn M."/>
            <person name="Schaap P."/>
            <person name="Caler L."/>
            <person name="Loftus B."/>
        </authorList>
    </citation>
    <scope>NUCLEOTIDE SEQUENCE [LARGE SCALE GENOMIC DNA]</scope>
    <source>
        <strain evidence="1 2">Neff</strain>
    </source>
</reference>
<dbReference type="AlphaFoldDB" id="L8GGV9"/>
<evidence type="ECO:0000313" key="1">
    <source>
        <dbReference type="EMBL" id="ELR11436.1"/>
    </source>
</evidence>
<gene>
    <name evidence="1" type="ORF">ACA1_121430</name>
</gene>
<dbReference type="KEGG" id="acan:ACA1_121430"/>
<accession>L8GGV9</accession>